<dbReference type="PANTHER" id="PTHR24056">
    <property type="entry name" value="CELL DIVISION PROTEIN KINASE"/>
    <property type="match status" value="1"/>
</dbReference>
<dbReference type="Gene3D" id="1.10.510.10">
    <property type="entry name" value="Transferase(Phosphotransferase) domain 1"/>
    <property type="match status" value="1"/>
</dbReference>
<dbReference type="PANTHER" id="PTHR24056:SF188">
    <property type="entry name" value="CYCLIN-DEPENDENT KINASE C-2 C"/>
    <property type="match status" value="1"/>
</dbReference>
<name>A0A8G0QX34_9ROSI</name>
<dbReference type="SMART" id="SM00220">
    <property type="entry name" value="S_TKc"/>
    <property type="match status" value="1"/>
</dbReference>
<feature type="domain" description="Protein kinase" evidence="9">
    <location>
        <begin position="109"/>
        <end position="393"/>
    </location>
</feature>
<proteinExistence type="evidence at transcript level"/>
<dbReference type="AlphaFoldDB" id="A0A8G0QX34"/>
<protein>
    <submittedName>
        <fullName evidence="10">Cyclin-dependent kinase like 10</fullName>
    </submittedName>
</protein>
<feature type="compositionally biased region" description="Basic and acidic residues" evidence="8">
    <location>
        <begin position="615"/>
        <end position="631"/>
    </location>
</feature>
<evidence type="ECO:0000256" key="5">
    <source>
        <dbReference type="ARBA" id="ARBA00022777"/>
    </source>
</evidence>
<evidence type="ECO:0000256" key="4">
    <source>
        <dbReference type="ARBA" id="ARBA00022741"/>
    </source>
</evidence>
<evidence type="ECO:0000256" key="2">
    <source>
        <dbReference type="ARBA" id="ARBA00022527"/>
    </source>
</evidence>
<dbReference type="Pfam" id="PF00069">
    <property type="entry name" value="Pkinase"/>
    <property type="match status" value="1"/>
</dbReference>
<feature type="region of interest" description="Disordered" evidence="8">
    <location>
        <begin position="403"/>
        <end position="445"/>
    </location>
</feature>
<feature type="compositionally biased region" description="Basic and acidic residues" evidence="8">
    <location>
        <begin position="566"/>
        <end position="579"/>
    </location>
</feature>
<dbReference type="InterPro" id="IPR000719">
    <property type="entry name" value="Prot_kinase_dom"/>
</dbReference>
<evidence type="ECO:0000256" key="7">
    <source>
        <dbReference type="PROSITE-ProRule" id="PRU10141"/>
    </source>
</evidence>
<evidence type="ECO:0000256" key="6">
    <source>
        <dbReference type="ARBA" id="ARBA00022840"/>
    </source>
</evidence>
<feature type="region of interest" description="Disordered" evidence="8">
    <location>
        <begin position="566"/>
        <end position="643"/>
    </location>
</feature>
<sequence>MGCVCSKKPEAMVAGSPVVEPENNAVGLRYVSREQNEGGRSEEDHYLHKVKSKKGSGSFRKNATTFSIKLGLSHRHVEAEQIAAGWPAWLTAAASEAVYGMVPLRAESFEKLDKIGQGTYSSVFRAREVATGRMVALKKVRFDNFQPESIRFMAREIMILRRLDHPNIMKLEGVITSRLSSTIYLVFEFMEHDLAGLSSSTDISFSEAQVKCYMKQLLLAVEHCHLRGIMHRDIKASNILVNNEGVLKLGDFGLANILTSKNRQKLTSRVVTLWYRPPELLMGSTSYNVSVDLWSVGCVFAELVFGKPILKGRTEVEQLHKIFKLCGSPPEEFWKNSKLPQGDLFKPQSSYEGYLKEKCTDLRTSTVNLLQSFLSIDPTKRGTASSALMSEYFQTQPYACDPSSLPKYPPKKEIDAEARRKKARARIRDSGMPKKPRRSRLEPNYGSKYATKEELQGNGNFAGRNGGMQMYKARGGGIMSRDQMKPLFDSISELLQQTSTSQATSTSRGSSVLTVPAQNSASSGFAWAKRQNDDAATTLSSRSQVSGMDASNLGFVNHTFDLPKDERRIHSNSKEKELYDSSTHTMQMKHKQFDRSETFDTSDVYHSQDLSAATSDKERGDHSNNIKDKAKVQHSGPLLSETQKIEQLLQRNESNIRRAVRRSRFYRER</sequence>
<feature type="compositionally biased region" description="Polar residues" evidence="8">
    <location>
        <begin position="599"/>
        <end position="614"/>
    </location>
</feature>
<keyword evidence="5 10" id="KW-0418">Kinase</keyword>
<evidence type="ECO:0000256" key="3">
    <source>
        <dbReference type="ARBA" id="ARBA00022679"/>
    </source>
</evidence>
<dbReference type="FunFam" id="1.10.510.10:FF:000043">
    <property type="entry name" value="probable serine/threonine-protein kinase At1g54610"/>
    <property type="match status" value="1"/>
</dbReference>
<feature type="binding site" evidence="7">
    <location>
        <position position="138"/>
    </location>
    <ligand>
        <name>ATP</name>
        <dbReference type="ChEBI" id="CHEBI:30616"/>
    </ligand>
</feature>
<dbReference type="FunFam" id="3.30.200.20:FF:000021">
    <property type="entry name" value="probable serine/threonine-protein kinase At1g54610"/>
    <property type="match status" value="1"/>
</dbReference>
<evidence type="ECO:0000313" key="10">
    <source>
        <dbReference type="EMBL" id="QYW07109.1"/>
    </source>
</evidence>
<dbReference type="EMBL" id="MZ198052">
    <property type="protein sequence ID" value="QYW07109.1"/>
    <property type="molecule type" value="mRNA"/>
</dbReference>
<keyword evidence="2" id="KW-0723">Serine/threonine-protein kinase</keyword>
<dbReference type="GO" id="GO:0005634">
    <property type="term" value="C:nucleus"/>
    <property type="evidence" value="ECO:0007669"/>
    <property type="project" value="TreeGrafter"/>
</dbReference>
<dbReference type="InterPro" id="IPR050108">
    <property type="entry name" value="CDK"/>
</dbReference>
<dbReference type="GO" id="GO:0008353">
    <property type="term" value="F:RNA polymerase II CTD heptapeptide repeat kinase activity"/>
    <property type="evidence" value="ECO:0007669"/>
    <property type="project" value="TreeGrafter"/>
</dbReference>
<dbReference type="InterPro" id="IPR008271">
    <property type="entry name" value="Ser/Thr_kinase_AS"/>
</dbReference>
<dbReference type="PROSITE" id="PS50011">
    <property type="entry name" value="PROTEIN_KINASE_DOM"/>
    <property type="match status" value="1"/>
</dbReference>
<dbReference type="PROSITE" id="PS00107">
    <property type="entry name" value="PROTEIN_KINASE_ATP"/>
    <property type="match status" value="1"/>
</dbReference>
<evidence type="ECO:0000256" key="1">
    <source>
        <dbReference type="ARBA" id="ARBA00006485"/>
    </source>
</evidence>
<dbReference type="PROSITE" id="PS00108">
    <property type="entry name" value="PROTEIN_KINASE_ST"/>
    <property type="match status" value="1"/>
</dbReference>
<reference evidence="10" key="1">
    <citation type="submission" date="2021-05" db="EMBL/GenBank/DDBJ databases">
        <title>Genome-wide identification, expression and functional analysis of core cell cycle genes (CCC) and gene families during early somatic embryogenesis in Dimocarpus longan Lour.</title>
        <authorList>
            <person name="Zhao P."/>
            <person name="Zhang C."/>
            <person name="Lai Z."/>
            <person name="Lin Y."/>
        </authorList>
    </citation>
    <scope>NUCLEOTIDE SEQUENCE</scope>
    <source>
        <tissue evidence="10">Embryonic callus</tissue>
    </source>
</reference>
<accession>A0A8G0QX34</accession>
<keyword evidence="3" id="KW-0808">Transferase</keyword>
<dbReference type="CDD" id="cd07840">
    <property type="entry name" value="STKc_CDK9_like"/>
    <property type="match status" value="1"/>
</dbReference>
<dbReference type="Gene3D" id="3.30.200.20">
    <property type="entry name" value="Phosphorylase Kinase, domain 1"/>
    <property type="match status" value="1"/>
</dbReference>
<evidence type="ECO:0000256" key="8">
    <source>
        <dbReference type="SAM" id="MobiDB-lite"/>
    </source>
</evidence>
<dbReference type="GO" id="GO:0032968">
    <property type="term" value="P:positive regulation of transcription elongation by RNA polymerase II"/>
    <property type="evidence" value="ECO:0007669"/>
    <property type="project" value="TreeGrafter"/>
</dbReference>
<dbReference type="InterPro" id="IPR017441">
    <property type="entry name" value="Protein_kinase_ATP_BS"/>
</dbReference>
<evidence type="ECO:0000259" key="9">
    <source>
        <dbReference type="PROSITE" id="PS50011"/>
    </source>
</evidence>
<dbReference type="GO" id="GO:0000307">
    <property type="term" value="C:cyclin-dependent protein kinase holoenzyme complex"/>
    <property type="evidence" value="ECO:0007669"/>
    <property type="project" value="TreeGrafter"/>
</dbReference>
<comment type="similarity">
    <text evidence="1">Belongs to the protein kinase superfamily. CMGC Ser/Thr protein kinase family. CDC2/CDKX subfamily.</text>
</comment>
<gene>
    <name evidence="10" type="ORF">Dlo030295</name>
</gene>
<organism evidence="10">
    <name type="scientific">Dimocarpus longan</name>
    <dbReference type="NCBI Taxonomy" id="128017"/>
    <lineage>
        <taxon>Eukaryota</taxon>
        <taxon>Viridiplantae</taxon>
        <taxon>Streptophyta</taxon>
        <taxon>Embryophyta</taxon>
        <taxon>Tracheophyta</taxon>
        <taxon>Spermatophyta</taxon>
        <taxon>Magnoliopsida</taxon>
        <taxon>eudicotyledons</taxon>
        <taxon>Gunneridae</taxon>
        <taxon>Pentapetalae</taxon>
        <taxon>rosids</taxon>
        <taxon>malvids</taxon>
        <taxon>Sapindales</taxon>
        <taxon>Sapindaceae</taxon>
        <taxon>Dimocarpus</taxon>
    </lineage>
</organism>
<dbReference type="SUPFAM" id="SSF56112">
    <property type="entry name" value="Protein kinase-like (PK-like)"/>
    <property type="match status" value="1"/>
</dbReference>
<keyword evidence="4 7" id="KW-0547">Nucleotide-binding</keyword>
<dbReference type="InterPro" id="IPR011009">
    <property type="entry name" value="Kinase-like_dom_sf"/>
</dbReference>
<dbReference type="GO" id="GO:0005524">
    <property type="term" value="F:ATP binding"/>
    <property type="evidence" value="ECO:0007669"/>
    <property type="project" value="UniProtKB-UniRule"/>
</dbReference>
<keyword evidence="6 7" id="KW-0067">ATP-binding</keyword>